<sequence length="485" mass="53081">MGDNTVITSTRDHATMLRIRRTVPPRTRPHLLLAALMAITASLAAQTSSPTLTTIDGYVTSVQSPTQLDVDTTHVVTSPTTIFGRTSKQDIATAADNVQIQLGDYVQISGILDKQTHLLHATSIYLRDLRAHDRDAISSTAVIDQVFESGSTPLIGADGYRIRISSSTQAVFSKEIQNLQRLHPGQWIRYEGHLDPQRIVQASKISFPVYKSGGWATNPSVVADPKLIVRARIPAAYQPAIAPGPMSQSDVEECLKDSLEVGPPRSKQKTRYSQIDTFFRASSDAALQARVCRIGLSLIPGYQRNLPDGDPNKIHFHFVALENEHVYNGVVPVDGLVFLTSRVTERLKSDDLLAAVIADGIAFQSERQLARIRELYKIELAPIIAGDVAGAFVPGLLLVPPIADALPEHKLSVALEEQRSRVALALLRDAGYNIDAAPEAWRLLAPTHLPIGTAQLKYPNRSNYQLDLIHKFYTGSDSNSPSSSR</sequence>
<comment type="caution">
    <text evidence="3">The sequence shown here is derived from an EMBL/GenBank/DDBJ whole genome shotgun (WGS) entry which is preliminary data.</text>
</comment>
<proteinExistence type="predicted"/>
<feature type="domain" description="DUF5666" evidence="2">
    <location>
        <begin position="57"/>
        <end position="124"/>
    </location>
</feature>
<organism evidence="3 4">
    <name type="scientific">Acidicapsa dinghuensis</name>
    <dbReference type="NCBI Taxonomy" id="2218256"/>
    <lineage>
        <taxon>Bacteria</taxon>
        <taxon>Pseudomonadati</taxon>
        <taxon>Acidobacteriota</taxon>
        <taxon>Terriglobia</taxon>
        <taxon>Terriglobales</taxon>
        <taxon>Acidobacteriaceae</taxon>
        <taxon>Acidicapsa</taxon>
    </lineage>
</organism>
<dbReference type="Proteomes" id="UP001596091">
    <property type="component" value="Unassembled WGS sequence"/>
</dbReference>
<reference evidence="4" key="1">
    <citation type="journal article" date="2019" name="Int. J. Syst. Evol. Microbiol.">
        <title>The Global Catalogue of Microorganisms (GCM) 10K type strain sequencing project: providing services to taxonomists for standard genome sequencing and annotation.</title>
        <authorList>
            <consortium name="The Broad Institute Genomics Platform"/>
            <consortium name="The Broad Institute Genome Sequencing Center for Infectious Disease"/>
            <person name="Wu L."/>
            <person name="Ma J."/>
        </authorList>
    </citation>
    <scope>NUCLEOTIDE SEQUENCE [LARGE SCALE GENOMIC DNA]</scope>
    <source>
        <strain evidence="4">JCM 4087</strain>
    </source>
</reference>
<feature type="signal peptide" evidence="1">
    <location>
        <begin position="1"/>
        <end position="44"/>
    </location>
</feature>
<evidence type="ECO:0000313" key="4">
    <source>
        <dbReference type="Proteomes" id="UP001596091"/>
    </source>
</evidence>
<keyword evidence="4" id="KW-1185">Reference proteome</keyword>
<evidence type="ECO:0000259" key="2">
    <source>
        <dbReference type="Pfam" id="PF18914"/>
    </source>
</evidence>
<feature type="chain" id="PRO_5046281387" evidence="1">
    <location>
        <begin position="45"/>
        <end position="485"/>
    </location>
</feature>
<gene>
    <name evidence="3" type="ORF">ACFPT7_09255</name>
</gene>
<dbReference type="Pfam" id="PF18914">
    <property type="entry name" value="DUF5666"/>
    <property type="match status" value="1"/>
</dbReference>
<protein>
    <submittedName>
        <fullName evidence="3">DUF5666 domain-containing protein</fullName>
    </submittedName>
</protein>
<dbReference type="RefSeq" id="WP_263335801.1">
    <property type="nucleotide sequence ID" value="NZ_JAGSYH010000003.1"/>
</dbReference>
<evidence type="ECO:0000256" key="1">
    <source>
        <dbReference type="SAM" id="SignalP"/>
    </source>
</evidence>
<accession>A0ABW1EDQ9</accession>
<dbReference type="EMBL" id="JBHSPH010000002">
    <property type="protein sequence ID" value="MFC5862474.1"/>
    <property type="molecule type" value="Genomic_DNA"/>
</dbReference>
<evidence type="ECO:0000313" key="3">
    <source>
        <dbReference type="EMBL" id="MFC5862474.1"/>
    </source>
</evidence>
<name>A0ABW1EDQ9_9BACT</name>
<keyword evidence="1" id="KW-0732">Signal</keyword>
<dbReference type="InterPro" id="IPR043724">
    <property type="entry name" value="DUF5666"/>
</dbReference>